<dbReference type="Proteomes" id="UP000177029">
    <property type="component" value="Unassembled WGS sequence"/>
</dbReference>
<dbReference type="EMBL" id="MGIP01000002">
    <property type="protein sequence ID" value="OGM92344.1"/>
    <property type="molecule type" value="Genomic_DNA"/>
</dbReference>
<organism evidence="2 3">
    <name type="scientific">Candidatus Wolfebacteria bacterium RIFCSPHIGHO2_01_FULL_48_22</name>
    <dbReference type="NCBI Taxonomy" id="1802555"/>
    <lineage>
        <taxon>Bacteria</taxon>
        <taxon>Candidatus Wolfeibacteriota</taxon>
    </lineage>
</organism>
<evidence type="ECO:0000313" key="2">
    <source>
        <dbReference type="EMBL" id="OGM92344.1"/>
    </source>
</evidence>
<name>A0A1F8DUS5_9BACT</name>
<evidence type="ECO:0000256" key="1">
    <source>
        <dbReference type="SAM" id="MobiDB-lite"/>
    </source>
</evidence>
<feature type="compositionally biased region" description="Polar residues" evidence="1">
    <location>
        <begin position="153"/>
        <end position="181"/>
    </location>
</feature>
<proteinExistence type="predicted"/>
<feature type="region of interest" description="Disordered" evidence="1">
    <location>
        <begin position="126"/>
        <end position="195"/>
    </location>
</feature>
<sequence>MKFSKEFFMQRSFEVVWAVFRVGEFVKRTDLRELLEKRALSYLSDKTVDNLVGLEEAVRLAVQIGEIKDVNGRVLLRETENLRQAIAERSRSEGTQRELGESIEGIFGTQLADQGLASPDRGQTLRAEQTEVRPRNLISGKELPESGNGKNGEIQSANQGSAFAKQGQTLRTGQTEVQPLNQIEPGKELPDSEMTSYERKQVILRLLKERSMCGMREIATALPHISERTLRYDVKGLVDRRLVERVGKGGPDSFLRLSRKNEE</sequence>
<evidence type="ECO:0000313" key="3">
    <source>
        <dbReference type="Proteomes" id="UP000177029"/>
    </source>
</evidence>
<feature type="compositionally biased region" description="Basic and acidic residues" evidence="1">
    <location>
        <begin position="185"/>
        <end position="195"/>
    </location>
</feature>
<comment type="caution">
    <text evidence="2">The sequence shown here is derived from an EMBL/GenBank/DDBJ whole genome shotgun (WGS) entry which is preliminary data.</text>
</comment>
<evidence type="ECO:0008006" key="4">
    <source>
        <dbReference type="Google" id="ProtNLM"/>
    </source>
</evidence>
<accession>A0A1F8DUS5</accession>
<gene>
    <name evidence="2" type="ORF">A2755_01085</name>
</gene>
<protein>
    <recommendedName>
        <fullName evidence="4">HTH deoR-type domain-containing protein</fullName>
    </recommendedName>
</protein>
<reference evidence="2 3" key="1">
    <citation type="journal article" date="2016" name="Nat. Commun.">
        <title>Thousands of microbial genomes shed light on interconnected biogeochemical processes in an aquifer system.</title>
        <authorList>
            <person name="Anantharaman K."/>
            <person name="Brown C.T."/>
            <person name="Hug L.A."/>
            <person name="Sharon I."/>
            <person name="Castelle C.J."/>
            <person name="Probst A.J."/>
            <person name="Thomas B.C."/>
            <person name="Singh A."/>
            <person name="Wilkins M.J."/>
            <person name="Karaoz U."/>
            <person name="Brodie E.L."/>
            <person name="Williams K.H."/>
            <person name="Hubbard S.S."/>
            <person name="Banfield J.F."/>
        </authorList>
    </citation>
    <scope>NUCLEOTIDE SEQUENCE [LARGE SCALE GENOMIC DNA]</scope>
</reference>
<dbReference type="AlphaFoldDB" id="A0A1F8DUS5"/>